<dbReference type="CDD" id="cd00063">
    <property type="entry name" value="FN3"/>
    <property type="match status" value="1"/>
</dbReference>
<feature type="compositionally biased region" description="Polar residues" evidence="6">
    <location>
        <begin position="934"/>
        <end position="955"/>
    </location>
</feature>
<evidence type="ECO:0000259" key="9">
    <source>
        <dbReference type="PROSITE" id="PS50835"/>
    </source>
</evidence>
<dbReference type="SUPFAM" id="SSF48726">
    <property type="entry name" value="Immunoglobulin"/>
    <property type="match status" value="5"/>
</dbReference>
<evidence type="ECO:0000256" key="7">
    <source>
        <dbReference type="SAM" id="Phobius"/>
    </source>
</evidence>
<evidence type="ECO:0000256" key="2">
    <source>
        <dbReference type="ARBA" id="ARBA00022692"/>
    </source>
</evidence>
<dbReference type="Proteomes" id="UP001652740">
    <property type="component" value="Unplaced"/>
</dbReference>
<dbReference type="Pfam" id="PF08205">
    <property type="entry name" value="C2-set_2"/>
    <property type="match status" value="2"/>
</dbReference>
<keyword evidence="11" id="KW-1185">Reference proteome</keyword>
<dbReference type="InterPro" id="IPR036116">
    <property type="entry name" value="FN3_sf"/>
</dbReference>
<dbReference type="Gene3D" id="2.60.40.10">
    <property type="entry name" value="Immunoglobulins"/>
    <property type="match status" value="6"/>
</dbReference>
<feature type="domain" description="Ig-like" evidence="9">
    <location>
        <begin position="26"/>
        <end position="141"/>
    </location>
</feature>
<accession>A0ABM3M8K5</accession>
<evidence type="ECO:0000259" key="10">
    <source>
        <dbReference type="PROSITE" id="PS50853"/>
    </source>
</evidence>
<keyword evidence="2 7" id="KW-0812">Transmembrane</keyword>
<comment type="subcellular location">
    <subcellularLocation>
        <location evidence="1">Membrane</location>
        <topology evidence="1">Single-pass membrane protein</topology>
    </subcellularLocation>
</comment>
<dbReference type="InterPro" id="IPR007110">
    <property type="entry name" value="Ig-like_dom"/>
</dbReference>
<dbReference type="SUPFAM" id="SSF49265">
    <property type="entry name" value="Fibronectin type III"/>
    <property type="match status" value="1"/>
</dbReference>
<gene>
    <name evidence="12 13" type="primary">LOC116412753</name>
</gene>
<sequence>MLLSRAQFVPCVFMCLLLQYCVESQQEILIEESSTIESFHAPTGGAVELPCDVTPALPDDKMGLVIWYKQGHETPIYSFDTREEMSHYSDPSILGSRASFRSETRPAVLILTKLRPEDSGQYRCRVDFLKSPTKNTRLNLTVLIPPERLIILDQTGMEIRNGVLGPYDEGTEVNLTCIAVGGRPTARISWWKSHALLANSEARATVSFRLRRSDFGTHVTCQAVTDPSITPVSENISIDINLHPLWVKLQGGKRPLVAGQSTELICQSVGARPKPTISWWKDGSRLKTVKESTSQDGNVTSSILTFVPAIADAGKELTCRAVQPSLSRLPQEDGWKMEIQHLPVVKLELGANLDATKVVEGSDVYLDCRVKANPWHNHVYFMHNGVVVKPGPGVLLANQSLVLQRVSRRAAGAYVCSARNSLGEGSSDSLVLDVKYSPTCKSTQPLVLRAARGEVVEIECEVDANPKESMAYHWWFNSSAHIKHELTNSPITSSQNAPSTFMYMVNTSSDYGWVQCTSINTVGPQSKPCLFHILPADKPSTVKACEITNVTYDSLTLNCTPGHDGGIRQSFLLQVFDMTTGLLLRNISNDEPEFEVSGLAASNALAVSVRAYNKKGSSEPLTLTSSLLKYPQRHTAQVPVKVELTTVLIVVLAAVGVIATMTAISAAVFCCRYCSKKDNKNEKVKRRQDETSNIPLTGTKESESVDSLDKNPDIIPLDGKISDSCSNKSSTTDYSSIRPLISKNPSEKYEVTNCDRFYDHNIDPCSQYIQVRPMDYRIRPTYQTNLAPMPNLGPSIQSLGPMSSLHMPNVGANDCHRQPYDKVYEDWLKYKNALPLNTTGLLPAEQLMPPELYSTPPPPALYSNPNRNPLNLTQMPELEPRFSLDPRLQKQQDSRSCSNSPPVRFNTENNSAYFSKSMLDRPTNTLPHLKPSRLNGNSTNPHSEQKTSATKSTETNLEHVKIANQECG</sequence>
<feature type="region of interest" description="Disordered" evidence="6">
    <location>
        <begin position="681"/>
        <end position="712"/>
    </location>
</feature>
<dbReference type="Pfam" id="PF07686">
    <property type="entry name" value="V-set"/>
    <property type="match status" value="1"/>
</dbReference>
<dbReference type="GeneID" id="116412753"/>
<feature type="domain" description="Ig-like" evidence="9">
    <location>
        <begin position="146"/>
        <end position="223"/>
    </location>
</feature>
<evidence type="ECO:0000313" key="13">
    <source>
        <dbReference type="RefSeq" id="XP_052747786.1"/>
    </source>
</evidence>
<proteinExistence type="predicted"/>
<evidence type="ECO:0000256" key="5">
    <source>
        <dbReference type="ARBA" id="ARBA00023157"/>
    </source>
</evidence>
<evidence type="ECO:0000256" key="1">
    <source>
        <dbReference type="ARBA" id="ARBA00004167"/>
    </source>
</evidence>
<evidence type="ECO:0000313" key="11">
    <source>
        <dbReference type="Proteomes" id="UP001652740"/>
    </source>
</evidence>
<evidence type="ECO:0000256" key="8">
    <source>
        <dbReference type="SAM" id="SignalP"/>
    </source>
</evidence>
<feature type="domain" description="Fibronectin type-III" evidence="10">
    <location>
        <begin position="538"/>
        <end position="631"/>
    </location>
</feature>
<dbReference type="SMART" id="SM00409">
    <property type="entry name" value="IG"/>
    <property type="match status" value="4"/>
</dbReference>
<dbReference type="InterPro" id="IPR003961">
    <property type="entry name" value="FN3_dom"/>
</dbReference>
<dbReference type="Pfam" id="PF13927">
    <property type="entry name" value="Ig_3"/>
    <property type="match status" value="1"/>
</dbReference>
<dbReference type="InterPro" id="IPR003599">
    <property type="entry name" value="Ig_sub"/>
</dbReference>
<organism evidence="11 12">
    <name type="scientific">Galleria mellonella</name>
    <name type="common">Greater wax moth</name>
    <dbReference type="NCBI Taxonomy" id="7137"/>
    <lineage>
        <taxon>Eukaryota</taxon>
        <taxon>Metazoa</taxon>
        <taxon>Ecdysozoa</taxon>
        <taxon>Arthropoda</taxon>
        <taxon>Hexapoda</taxon>
        <taxon>Insecta</taxon>
        <taxon>Pterygota</taxon>
        <taxon>Neoptera</taxon>
        <taxon>Endopterygota</taxon>
        <taxon>Lepidoptera</taxon>
        <taxon>Glossata</taxon>
        <taxon>Ditrysia</taxon>
        <taxon>Pyraloidea</taxon>
        <taxon>Pyralidae</taxon>
        <taxon>Galleriinae</taxon>
        <taxon>Galleria</taxon>
    </lineage>
</organism>
<evidence type="ECO:0000256" key="6">
    <source>
        <dbReference type="SAM" id="MobiDB-lite"/>
    </source>
</evidence>
<keyword evidence="8" id="KW-0732">Signal</keyword>
<dbReference type="InterPro" id="IPR013106">
    <property type="entry name" value="Ig_V-set"/>
</dbReference>
<feature type="chain" id="PRO_5045024947" evidence="8">
    <location>
        <begin position="25"/>
        <end position="968"/>
    </location>
</feature>
<feature type="signal peptide" evidence="8">
    <location>
        <begin position="1"/>
        <end position="24"/>
    </location>
</feature>
<evidence type="ECO:0000313" key="12">
    <source>
        <dbReference type="RefSeq" id="XP_052747785.1"/>
    </source>
</evidence>
<protein>
    <submittedName>
        <fullName evidence="12 13">B-cell receptor CD22-like</fullName>
    </submittedName>
</protein>
<dbReference type="PROSITE" id="PS50853">
    <property type="entry name" value="FN3"/>
    <property type="match status" value="1"/>
</dbReference>
<dbReference type="PANTHER" id="PTHR23278">
    <property type="entry name" value="SIDESTEP PROTEIN"/>
    <property type="match status" value="1"/>
</dbReference>
<keyword evidence="4 7" id="KW-0472">Membrane</keyword>
<dbReference type="InterPro" id="IPR036179">
    <property type="entry name" value="Ig-like_dom_sf"/>
</dbReference>
<reference evidence="12 13" key="1">
    <citation type="submission" date="2025-05" db="UniProtKB">
        <authorList>
            <consortium name="RefSeq"/>
        </authorList>
    </citation>
    <scope>IDENTIFICATION</scope>
    <source>
        <tissue evidence="12 13">Whole larvae</tissue>
    </source>
</reference>
<feature type="compositionally biased region" description="Basic and acidic residues" evidence="6">
    <location>
        <begin position="700"/>
        <end position="712"/>
    </location>
</feature>
<dbReference type="SMART" id="SM00408">
    <property type="entry name" value="IGc2"/>
    <property type="match status" value="4"/>
</dbReference>
<feature type="domain" description="Ig-like" evidence="9">
    <location>
        <begin position="343"/>
        <end position="433"/>
    </location>
</feature>
<name>A0ABM3M8K5_GALME</name>
<keyword evidence="3 7" id="KW-1133">Transmembrane helix</keyword>
<keyword evidence="5" id="KW-1015">Disulfide bond</keyword>
<feature type="transmembrane region" description="Helical" evidence="7">
    <location>
        <begin position="647"/>
        <end position="671"/>
    </location>
</feature>
<feature type="region of interest" description="Disordered" evidence="6">
    <location>
        <begin position="888"/>
        <end position="956"/>
    </location>
</feature>
<dbReference type="PROSITE" id="PS50835">
    <property type="entry name" value="IG_LIKE"/>
    <property type="match status" value="5"/>
</dbReference>
<evidence type="ECO:0000256" key="4">
    <source>
        <dbReference type="ARBA" id="ARBA00023136"/>
    </source>
</evidence>
<feature type="compositionally biased region" description="Basic and acidic residues" evidence="6">
    <location>
        <begin position="681"/>
        <end position="690"/>
    </location>
</feature>
<dbReference type="InterPro" id="IPR013162">
    <property type="entry name" value="CD80_C2-set"/>
</dbReference>
<dbReference type="RefSeq" id="XP_052747785.1">
    <property type="nucleotide sequence ID" value="XM_052891825.1"/>
</dbReference>
<dbReference type="InterPro" id="IPR013783">
    <property type="entry name" value="Ig-like_fold"/>
</dbReference>
<dbReference type="PANTHER" id="PTHR23278:SF19">
    <property type="entry name" value="OBSCURIN"/>
    <property type="match status" value="1"/>
</dbReference>
<feature type="domain" description="Ig-like" evidence="9">
    <location>
        <begin position="227"/>
        <end position="321"/>
    </location>
</feature>
<evidence type="ECO:0000256" key="3">
    <source>
        <dbReference type="ARBA" id="ARBA00022989"/>
    </source>
</evidence>
<feature type="domain" description="Ig-like" evidence="9">
    <location>
        <begin position="438"/>
        <end position="517"/>
    </location>
</feature>
<dbReference type="RefSeq" id="XP_052747786.1">
    <property type="nucleotide sequence ID" value="XM_052891826.1"/>
</dbReference>
<feature type="compositionally biased region" description="Polar residues" evidence="6">
    <location>
        <begin position="894"/>
        <end position="914"/>
    </location>
</feature>
<dbReference type="InterPro" id="IPR003598">
    <property type="entry name" value="Ig_sub2"/>
</dbReference>